<dbReference type="Gene3D" id="3.40.50.620">
    <property type="entry name" value="HUPs"/>
    <property type="match status" value="1"/>
</dbReference>
<sequence>MDLIEQLIYPLYQAALLAVAGLFFLCRRRYRSGLALLASSVGWLWLCATPAMAVCLRAPLEHRYPPREASTYSKADAIVILGGGTLPQSGLDPDAEDPYGAVTRLGFGLQLFRSARADMVLLSGDDQARRMARRLERQGVPVDALQTESASMNTHENAAFSAAILKREGRERVLLVTSSIHMPRALAAFTNQGLDVIPAPAYDPIYPSWQAHPWWPRRAALRLSGHCLREYVGMWWYRMRGWT</sequence>
<evidence type="ECO:0000313" key="4">
    <source>
        <dbReference type="Proteomes" id="UP001620461"/>
    </source>
</evidence>
<dbReference type="CDD" id="cd06259">
    <property type="entry name" value="YdcF-like"/>
    <property type="match status" value="1"/>
</dbReference>
<dbReference type="InterPro" id="IPR003848">
    <property type="entry name" value="DUF218"/>
</dbReference>
<comment type="caution">
    <text evidence="3">The sequence shown here is derived from an EMBL/GenBank/DDBJ whole genome shotgun (WGS) entry which is preliminary data.</text>
</comment>
<organism evidence="3 4">
    <name type="scientific">Dyella jejuensis</name>
    <dbReference type="NCBI Taxonomy" id="1432009"/>
    <lineage>
        <taxon>Bacteria</taxon>
        <taxon>Pseudomonadati</taxon>
        <taxon>Pseudomonadota</taxon>
        <taxon>Gammaproteobacteria</taxon>
        <taxon>Lysobacterales</taxon>
        <taxon>Rhodanobacteraceae</taxon>
        <taxon>Dyella</taxon>
    </lineage>
</organism>
<dbReference type="Proteomes" id="UP001620461">
    <property type="component" value="Unassembled WGS sequence"/>
</dbReference>
<evidence type="ECO:0000256" key="1">
    <source>
        <dbReference type="SAM" id="Phobius"/>
    </source>
</evidence>
<feature type="transmembrane region" description="Helical" evidence="1">
    <location>
        <begin position="33"/>
        <end position="53"/>
    </location>
</feature>
<feature type="domain" description="DUF218" evidence="2">
    <location>
        <begin position="76"/>
        <end position="233"/>
    </location>
</feature>
<keyword evidence="4" id="KW-1185">Reference proteome</keyword>
<evidence type="ECO:0000259" key="2">
    <source>
        <dbReference type="Pfam" id="PF02698"/>
    </source>
</evidence>
<feature type="transmembrane region" description="Helical" evidence="1">
    <location>
        <begin position="6"/>
        <end position="26"/>
    </location>
</feature>
<dbReference type="InterPro" id="IPR014729">
    <property type="entry name" value="Rossmann-like_a/b/a_fold"/>
</dbReference>
<reference evidence="3 4" key="1">
    <citation type="submission" date="2020-10" db="EMBL/GenBank/DDBJ databases">
        <title>Phylogeny of dyella-like bacteria.</title>
        <authorList>
            <person name="Fu J."/>
        </authorList>
    </citation>
    <scope>NUCLEOTIDE SEQUENCE [LARGE SCALE GENOMIC DNA]</scope>
    <source>
        <strain evidence="3 4">JP1</strain>
    </source>
</reference>
<dbReference type="RefSeq" id="WP_404543916.1">
    <property type="nucleotide sequence ID" value="NZ_JADIKJ010000001.1"/>
</dbReference>
<dbReference type="Pfam" id="PF02698">
    <property type="entry name" value="DUF218"/>
    <property type="match status" value="1"/>
</dbReference>
<keyword evidence="1" id="KW-0812">Transmembrane</keyword>
<dbReference type="InterPro" id="IPR051599">
    <property type="entry name" value="Cell_Envelope_Assoc"/>
</dbReference>
<evidence type="ECO:0000313" key="3">
    <source>
        <dbReference type="EMBL" id="MFK2898839.1"/>
    </source>
</evidence>
<protein>
    <submittedName>
        <fullName evidence="3">YdcF family protein</fullName>
    </submittedName>
</protein>
<name>A0ABW8JEC5_9GAMM</name>
<accession>A0ABW8JEC5</accession>
<proteinExistence type="predicted"/>
<gene>
    <name evidence="3" type="ORF">ISP15_00620</name>
</gene>
<keyword evidence="1" id="KW-1133">Transmembrane helix</keyword>
<dbReference type="PANTHER" id="PTHR30336">
    <property type="entry name" value="INNER MEMBRANE PROTEIN, PROBABLE PERMEASE"/>
    <property type="match status" value="1"/>
</dbReference>
<dbReference type="PANTHER" id="PTHR30336:SF4">
    <property type="entry name" value="ENVELOPE BIOGENESIS FACTOR ELYC"/>
    <property type="match status" value="1"/>
</dbReference>
<keyword evidence="1" id="KW-0472">Membrane</keyword>
<dbReference type="EMBL" id="JADIKJ010000001">
    <property type="protein sequence ID" value="MFK2898839.1"/>
    <property type="molecule type" value="Genomic_DNA"/>
</dbReference>